<dbReference type="EMBL" id="WNYA01000002">
    <property type="protein sequence ID" value="KAG8584951.1"/>
    <property type="molecule type" value="Genomic_DNA"/>
</dbReference>
<evidence type="ECO:0000313" key="6">
    <source>
        <dbReference type="Proteomes" id="UP000824782"/>
    </source>
</evidence>
<sequence>MLHDVVRQAMEKEASRLERQHVHSVYEKIAPYFNDKRYKAWPKVQEFLLGQEPGSLIADIGCGNGKYLHINNQTYKVGCDYCLPLVEAAKNLNYEVMVCDGLQLPYRDGCFDAVLSIAVIHHFSTKERRVLAIKEMSRILKVGGQMMIYVWAMEQKRRKFEKQDLLIPWNKESSAPNLSDKLQQSWQPNLNTCSMNQHLNKANTFLKQRTQSSSFLDKQPSLYQNRLHSSKFLAHSLDSGLNETHASTASEQNHGSIFHRMYDLCVDIKSGKKSISSKTLNFFRNIGEFVPTGVQNHERNTDKGSELPMTGMTSWRSSTVESGKEMNYDLNVVPLPDLGSKYWESSNPMNYGIPSENKSRSKHLIGFNSEHEIVSSDQGINNGCLRYYHIFKQGELSDLIEQCIPELRVVQEFFDHSNWCVIAEKIHPPQS</sequence>
<organism evidence="5 6">
    <name type="scientific">Engystomops pustulosus</name>
    <name type="common">Tungara frog</name>
    <name type="synonym">Physalaemus pustulosus</name>
    <dbReference type="NCBI Taxonomy" id="76066"/>
    <lineage>
        <taxon>Eukaryota</taxon>
        <taxon>Metazoa</taxon>
        <taxon>Chordata</taxon>
        <taxon>Craniata</taxon>
        <taxon>Vertebrata</taxon>
        <taxon>Euteleostomi</taxon>
        <taxon>Amphibia</taxon>
        <taxon>Batrachia</taxon>
        <taxon>Anura</taxon>
        <taxon>Neobatrachia</taxon>
        <taxon>Hyloidea</taxon>
        <taxon>Leptodactylidae</taxon>
        <taxon>Leiuperinae</taxon>
        <taxon>Engystomops</taxon>
    </lineage>
</organism>
<dbReference type="GO" id="GO:0000049">
    <property type="term" value="F:tRNA binding"/>
    <property type="evidence" value="ECO:0007669"/>
    <property type="project" value="TreeGrafter"/>
</dbReference>
<feature type="compositionally biased region" description="Basic and acidic residues" evidence="3">
    <location>
        <begin position="296"/>
        <end position="305"/>
    </location>
</feature>
<feature type="domain" description="Methyltransferase type 11" evidence="4">
    <location>
        <begin position="59"/>
        <end position="148"/>
    </location>
</feature>
<dbReference type="CDD" id="cd02440">
    <property type="entry name" value="AdoMet_MTases"/>
    <property type="match status" value="1"/>
</dbReference>
<protein>
    <recommendedName>
        <fullName evidence="4">Methyltransferase type 11 domain-containing protein</fullName>
    </recommendedName>
</protein>
<dbReference type="InterPro" id="IPR051422">
    <property type="entry name" value="AlkB_tRNA_MeTrf/Diox"/>
</dbReference>
<dbReference type="Pfam" id="PF08241">
    <property type="entry name" value="Methyltransf_11"/>
    <property type="match status" value="1"/>
</dbReference>
<proteinExistence type="predicted"/>
<accession>A0AAV7CIT3</accession>
<evidence type="ECO:0000259" key="4">
    <source>
        <dbReference type="Pfam" id="PF08241"/>
    </source>
</evidence>
<evidence type="ECO:0000256" key="1">
    <source>
        <dbReference type="ARBA" id="ARBA00022603"/>
    </source>
</evidence>
<dbReference type="GO" id="GO:0106335">
    <property type="term" value="F:tRNA (5-carboxymethyluridine(34)-5-O)-methyltransferase activity"/>
    <property type="evidence" value="ECO:0007669"/>
    <property type="project" value="TreeGrafter"/>
</dbReference>
<dbReference type="PANTHER" id="PTHR13069:SF35">
    <property type="entry name" value="TRNA METHYLTRANSFERASE 9-LIKE PROTEIN-RELATED"/>
    <property type="match status" value="1"/>
</dbReference>
<dbReference type="Proteomes" id="UP000824782">
    <property type="component" value="Unassembled WGS sequence"/>
</dbReference>
<dbReference type="GO" id="GO:0002098">
    <property type="term" value="P:tRNA wobble uridine modification"/>
    <property type="evidence" value="ECO:0007669"/>
    <property type="project" value="TreeGrafter"/>
</dbReference>
<dbReference type="AlphaFoldDB" id="A0AAV7CIT3"/>
<comment type="caution">
    <text evidence="5">The sequence shown here is derived from an EMBL/GenBank/DDBJ whole genome shotgun (WGS) entry which is preliminary data.</text>
</comment>
<dbReference type="PANTHER" id="PTHR13069">
    <property type="entry name" value="ALKYLATED DNA REPAIR PROTEIN ALKB HOMOLOG 8"/>
    <property type="match status" value="1"/>
</dbReference>
<dbReference type="GO" id="GO:0005737">
    <property type="term" value="C:cytoplasm"/>
    <property type="evidence" value="ECO:0007669"/>
    <property type="project" value="TreeGrafter"/>
</dbReference>
<dbReference type="EMBL" id="WNYA01000002">
    <property type="protein sequence ID" value="KAG8584949.1"/>
    <property type="molecule type" value="Genomic_DNA"/>
</dbReference>
<feature type="region of interest" description="Disordered" evidence="3">
    <location>
        <begin position="294"/>
        <end position="313"/>
    </location>
</feature>
<dbReference type="Gene3D" id="3.40.50.150">
    <property type="entry name" value="Vaccinia Virus protein VP39"/>
    <property type="match status" value="2"/>
</dbReference>
<dbReference type="SUPFAM" id="SSF53335">
    <property type="entry name" value="S-adenosyl-L-methionine-dependent methyltransferases"/>
    <property type="match status" value="1"/>
</dbReference>
<dbReference type="GO" id="GO:0030488">
    <property type="term" value="P:tRNA methylation"/>
    <property type="evidence" value="ECO:0007669"/>
    <property type="project" value="TreeGrafter"/>
</dbReference>
<dbReference type="InterPro" id="IPR013216">
    <property type="entry name" value="Methyltransf_11"/>
</dbReference>
<keyword evidence="6" id="KW-1185">Reference proteome</keyword>
<evidence type="ECO:0000256" key="3">
    <source>
        <dbReference type="SAM" id="MobiDB-lite"/>
    </source>
</evidence>
<dbReference type="GO" id="GO:0005634">
    <property type="term" value="C:nucleus"/>
    <property type="evidence" value="ECO:0007669"/>
    <property type="project" value="TreeGrafter"/>
</dbReference>
<reference evidence="5" key="1">
    <citation type="thesis" date="2020" institute="ProQuest LLC" country="789 East Eisenhower Parkway, Ann Arbor, MI, USA">
        <title>Comparative Genomics and Chromosome Evolution.</title>
        <authorList>
            <person name="Mudd A.B."/>
        </authorList>
    </citation>
    <scope>NUCLEOTIDE SEQUENCE</scope>
    <source>
        <strain evidence="5">237g6f4</strain>
        <tissue evidence="5">Blood</tissue>
    </source>
</reference>
<dbReference type="EMBL" id="WNYA01000002">
    <property type="protein sequence ID" value="KAG8584950.1"/>
    <property type="molecule type" value="Genomic_DNA"/>
</dbReference>
<dbReference type="InterPro" id="IPR029063">
    <property type="entry name" value="SAM-dependent_MTases_sf"/>
</dbReference>
<keyword evidence="1" id="KW-0489">Methyltransferase</keyword>
<dbReference type="FunFam" id="3.40.50.150:FF:000195">
    <property type="entry name" value="Methyltransferase domain containing protein"/>
    <property type="match status" value="1"/>
</dbReference>
<dbReference type="GO" id="GO:0008757">
    <property type="term" value="F:S-adenosylmethionine-dependent methyltransferase activity"/>
    <property type="evidence" value="ECO:0007669"/>
    <property type="project" value="InterPro"/>
</dbReference>
<evidence type="ECO:0000256" key="2">
    <source>
        <dbReference type="ARBA" id="ARBA00022679"/>
    </source>
</evidence>
<name>A0AAV7CIT3_ENGPU</name>
<gene>
    <name evidence="5" type="ORF">GDO81_004838</name>
</gene>
<dbReference type="EMBL" id="WNYA01000002">
    <property type="protein sequence ID" value="KAG8584952.1"/>
    <property type="molecule type" value="Genomic_DNA"/>
</dbReference>
<keyword evidence="2" id="KW-0808">Transferase</keyword>
<evidence type="ECO:0000313" key="5">
    <source>
        <dbReference type="EMBL" id="KAG8584952.1"/>
    </source>
</evidence>